<gene>
    <name evidence="3" type="ORF">Mco01_35800</name>
</gene>
<keyword evidence="2" id="KW-0812">Transmembrane</keyword>
<dbReference type="EMBL" id="BOOC01000014">
    <property type="protein sequence ID" value="GIH40580.1"/>
    <property type="molecule type" value="Genomic_DNA"/>
</dbReference>
<dbReference type="Proteomes" id="UP000603904">
    <property type="component" value="Unassembled WGS sequence"/>
</dbReference>
<comment type="caution">
    <text evidence="3">The sequence shown here is derived from an EMBL/GenBank/DDBJ whole genome shotgun (WGS) entry which is preliminary data.</text>
</comment>
<sequence length="223" mass="23413">MPELWQDAARRLSRTRTVPSPDAACYKSRMRGQPITPVAVAIAATAGAAAVVVALVLVLTAAPSGDTAAPSAPSVPSAVAAPVPSSQPRQEGASMDEEDEGYEERLPAGTAWPLKLGEATRNRLAEAARRAGAGPAALTAAVHGTLYYGVVYGETEPADAYYVVSTGLPSHAWTRPGRGDWRYLGAYSADDCLPAAPRTLFRVWNLQLSTRFPFPESPCAPPA</sequence>
<evidence type="ECO:0000313" key="4">
    <source>
        <dbReference type="Proteomes" id="UP000603904"/>
    </source>
</evidence>
<feature type="transmembrane region" description="Helical" evidence="2">
    <location>
        <begin position="38"/>
        <end position="62"/>
    </location>
</feature>
<feature type="compositionally biased region" description="Low complexity" evidence="1">
    <location>
        <begin position="66"/>
        <end position="86"/>
    </location>
</feature>
<accession>A0ABQ4G0K6</accession>
<keyword evidence="2" id="KW-0472">Membrane</keyword>
<feature type="region of interest" description="Disordered" evidence="1">
    <location>
        <begin position="1"/>
        <end position="22"/>
    </location>
</feature>
<evidence type="ECO:0000256" key="2">
    <source>
        <dbReference type="SAM" id="Phobius"/>
    </source>
</evidence>
<keyword evidence="4" id="KW-1185">Reference proteome</keyword>
<reference evidence="3 4" key="1">
    <citation type="submission" date="2021-01" db="EMBL/GenBank/DDBJ databases">
        <title>Whole genome shotgun sequence of Microbispora corallina NBRC 16416.</title>
        <authorList>
            <person name="Komaki H."/>
            <person name="Tamura T."/>
        </authorList>
    </citation>
    <scope>NUCLEOTIDE SEQUENCE [LARGE SCALE GENOMIC DNA]</scope>
    <source>
        <strain evidence="3 4">NBRC 16416</strain>
    </source>
</reference>
<name>A0ABQ4G0K6_9ACTN</name>
<feature type="region of interest" description="Disordered" evidence="1">
    <location>
        <begin position="66"/>
        <end position="108"/>
    </location>
</feature>
<evidence type="ECO:0008006" key="5">
    <source>
        <dbReference type="Google" id="ProtNLM"/>
    </source>
</evidence>
<evidence type="ECO:0000313" key="3">
    <source>
        <dbReference type="EMBL" id="GIH40580.1"/>
    </source>
</evidence>
<keyword evidence="2" id="KW-1133">Transmembrane helix</keyword>
<evidence type="ECO:0000256" key="1">
    <source>
        <dbReference type="SAM" id="MobiDB-lite"/>
    </source>
</evidence>
<proteinExistence type="predicted"/>
<organism evidence="3 4">
    <name type="scientific">Microbispora corallina</name>
    <dbReference type="NCBI Taxonomy" id="83302"/>
    <lineage>
        <taxon>Bacteria</taxon>
        <taxon>Bacillati</taxon>
        <taxon>Actinomycetota</taxon>
        <taxon>Actinomycetes</taxon>
        <taxon>Streptosporangiales</taxon>
        <taxon>Streptosporangiaceae</taxon>
        <taxon>Microbispora</taxon>
    </lineage>
</organism>
<protein>
    <recommendedName>
        <fullName evidence="5">Secreted protein</fullName>
    </recommendedName>
</protein>